<accession>A0A4Z1DJF8</accession>
<feature type="compositionally biased region" description="Basic and acidic residues" evidence="1">
    <location>
        <begin position="45"/>
        <end position="85"/>
    </location>
</feature>
<evidence type="ECO:0000313" key="3">
    <source>
        <dbReference type="Proteomes" id="UP000298513"/>
    </source>
</evidence>
<name>A0A4Z1DJF8_STRGP</name>
<dbReference type="Gene3D" id="6.10.140.1430">
    <property type="match status" value="1"/>
</dbReference>
<dbReference type="Proteomes" id="UP000298513">
    <property type="component" value="Unassembled WGS sequence"/>
</dbReference>
<dbReference type="AlphaFoldDB" id="A0A4Z1DJF8"/>
<reference evidence="2 3" key="1">
    <citation type="submission" date="2019-04" db="EMBL/GenBank/DDBJ databases">
        <title>Streptomyces sp. nov. Bv016 isolated from bark of Buahinia variegata.</title>
        <authorList>
            <person name="Kanchanasin P."/>
            <person name="Tanasupawat S."/>
            <person name="Yuki M."/>
            <person name="Kudo T."/>
        </authorList>
    </citation>
    <scope>NUCLEOTIDE SEQUENCE [LARGE SCALE GENOMIC DNA]</scope>
    <source>
        <strain evidence="2 3">JCM 4765</strain>
    </source>
</reference>
<organism evidence="2 3">
    <name type="scientific">Streptomyces griseoluteus</name>
    <dbReference type="NCBI Taxonomy" id="29306"/>
    <lineage>
        <taxon>Bacteria</taxon>
        <taxon>Bacillati</taxon>
        <taxon>Actinomycetota</taxon>
        <taxon>Actinomycetes</taxon>
        <taxon>Kitasatosporales</taxon>
        <taxon>Streptomycetaceae</taxon>
        <taxon>Streptomyces</taxon>
    </lineage>
</organism>
<dbReference type="RefSeq" id="WP_135791825.1">
    <property type="nucleotide sequence ID" value="NZ_BNBQ01000007.1"/>
</dbReference>
<dbReference type="EMBL" id="SRRU01000005">
    <property type="protein sequence ID" value="TGN82993.1"/>
    <property type="molecule type" value="Genomic_DNA"/>
</dbReference>
<sequence>MGMKDQFQEKSRKMQDQAKEKAGQAKEKAGQAREKAGQRGPQGRDQQERTHQPQRDRAEGGMRDRDRAQGGMRDMEDRFDPDHTA</sequence>
<evidence type="ECO:0000313" key="2">
    <source>
        <dbReference type="EMBL" id="TGN82993.1"/>
    </source>
</evidence>
<gene>
    <name evidence="2" type="ORF">E5082_15440</name>
</gene>
<dbReference type="GeneID" id="91532326"/>
<keyword evidence="3" id="KW-1185">Reference proteome</keyword>
<evidence type="ECO:0000256" key="1">
    <source>
        <dbReference type="SAM" id="MobiDB-lite"/>
    </source>
</evidence>
<comment type="caution">
    <text evidence="2">The sequence shown here is derived from an EMBL/GenBank/DDBJ whole genome shotgun (WGS) entry which is preliminary data.</text>
</comment>
<protein>
    <submittedName>
        <fullName evidence="2">Uncharacterized protein</fullName>
    </submittedName>
</protein>
<proteinExistence type="predicted"/>
<feature type="region of interest" description="Disordered" evidence="1">
    <location>
        <begin position="1"/>
        <end position="85"/>
    </location>
</feature>
<feature type="compositionally biased region" description="Basic and acidic residues" evidence="1">
    <location>
        <begin position="1"/>
        <end position="37"/>
    </location>
</feature>